<dbReference type="Proteomes" id="UP000307362">
    <property type="component" value="Unassembled WGS sequence"/>
</dbReference>
<evidence type="ECO:0000313" key="2">
    <source>
        <dbReference type="Proteomes" id="UP000307362"/>
    </source>
</evidence>
<dbReference type="EMBL" id="PNCM01000015">
    <property type="protein sequence ID" value="TMP81510.1"/>
    <property type="molecule type" value="Genomic_DNA"/>
</dbReference>
<protein>
    <submittedName>
        <fullName evidence="1">Uncharacterized protein</fullName>
    </submittedName>
</protein>
<comment type="caution">
    <text evidence="1">The sequence shown here is derived from an EMBL/GenBank/DDBJ whole genome shotgun (WGS) entry which is preliminary data.</text>
</comment>
<reference evidence="2" key="2">
    <citation type="submission" date="2019-06" db="EMBL/GenBank/DDBJ databases">
        <title>Co-occurence of chitin degradation, pigmentation and bioactivity in marine Pseudoalteromonas.</title>
        <authorList>
            <person name="Sonnenschein E.C."/>
            <person name="Bech P.K."/>
        </authorList>
    </citation>
    <scope>NUCLEOTIDE SEQUENCE [LARGE SCALE GENOMIC DNA]</scope>
    <source>
        <strain evidence="2">S1189</strain>
    </source>
</reference>
<sequence>MSEVPVIKTFFKVNCICILCKFILCGPLLTSIEITQRVFDNSIIKNVIAWLKSIKKENLNFVAVVSNVMMCWL</sequence>
<proteinExistence type="predicted"/>
<dbReference type="AlphaFoldDB" id="A0A5S3YW44"/>
<gene>
    <name evidence="1" type="ORF">CWB73_08020</name>
</gene>
<reference evidence="1 2" key="1">
    <citation type="submission" date="2017-12" db="EMBL/GenBank/DDBJ databases">
        <authorList>
            <person name="Paulsen S."/>
            <person name="Gram L.K."/>
        </authorList>
    </citation>
    <scope>NUCLEOTIDE SEQUENCE [LARGE SCALE GENOMIC DNA]</scope>
    <source>
        <strain evidence="1 2">S1189</strain>
    </source>
</reference>
<name>A0A5S3YW44_9GAMM</name>
<evidence type="ECO:0000313" key="1">
    <source>
        <dbReference type="EMBL" id="TMP81510.1"/>
    </source>
</evidence>
<organism evidence="1 2">
    <name type="scientific">Pseudoalteromonas phenolica</name>
    <dbReference type="NCBI Taxonomy" id="161398"/>
    <lineage>
        <taxon>Bacteria</taxon>
        <taxon>Pseudomonadati</taxon>
        <taxon>Pseudomonadota</taxon>
        <taxon>Gammaproteobacteria</taxon>
        <taxon>Alteromonadales</taxon>
        <taxon>Pseudoalteromonadaceae</taxon>
        <taxon>Pseudoalteromonas</taxon>
    </lineage>
</organism>
<accession>A0A5S3YW44</accession>